<reference evidence="11" key="1">
    <citation type="submission" date="2022-11" db="UniProtKB">
        <authorList>
            <consortium name="EnsemblMetazoa"/>
        </authorList>
    </citation>
    <scope>IDENTIFICATION</scope>
</reference>
<dbReference type="GO" id="GO:0007155">
    <property type="term" value="P:cell adhesion"/>
    <property type="evidence" value="ECO:0007669"/>
    <property type="project" value="UniProtKB-KW"/>
</dbReference>
<evidence type="ECO:0000256" key="1">
    <source>
        <dbReference type="ARBA" id="ARBA00004282"/>
    </source>
</evidence>
<dbReference type="GeneID" id="119722493"/>
<evidence type="ECO:0000313" key="11">
    <source>
        <dbReference type="EnsemblMetazoa" id="XP_038048573.1"/>
    </source>
</evidence>
<evidence type="ECO:0000256" key="3">
    <source>
        <dbReference type="ARBA" id="ARBA00009291"/>
    </source>
</evidence>
<dbReference type="GO" id="GO:0034451">
    <property type="term" value="C:centriolar satellite"/>
    <property type="evidence" value="ECO:0007669"/>
    <property type="project" value="TreeGrafter"/>
</dbReference>
<evidence type="ECO:0000313" key="12">
    <source>
        <dbReference type="Proteomes" id="UP000887568"/>
    </source>
</evidence>
<dbReference type="InterPro" id="IPR021622">
    <property type="entry name" value="Afadin/alpha-actinin-bd"/>
</dbReference>
<feature type="compositionally biased region" description="Acidic residues" evidence="10">
    <location>
        <begin position="381"/>
        <end position="394"/>
    </location>
</feature>
<protein>
    <recommendedName>
        <fullName evidence="13">Afadin- and alpha-actinin-binding protein-like</fullName>
    </recommendedName>
</protein>
<dbReference type="InterPro" id="IPR052300">
    <property type="entry name" value="Adhesion_Centrosome_assoc"/>
</dbReference>
<keyword evidence="12" id="KW-1185">Reference proteome</keyword>
<feature type="coiled-coil region" evidence="9">
    <location>
        <begin position="202"/>
        <end position="289"/>
    </location>
</feature>
<feature type="region of interest" description="Disordered" evidence="10">
    <location>
        <begin position="372"/>
        <end position="396"/>
    </location>
</feature>
<feature type="compositionally biased region" description="Polar residues" evidence="10">
    <location>
        <begin position="47"/>
        <end position="61"/>
    </location>
</feature>
<dbReference type="EnsemblMetazoa" id="XM_038192645.1">
    <property type="protein sequence ID" value="XP_038048573.1"/>
    <property type="gene ID" value="LOC119722493"/>
</dbReference>
<evidence type="ECO:0000256" key="6">
    <source>
        <dbReference type="ARBA" id="ARBA00022949"/>
    </source>
</evidence>
<evidence type="ECO:0000256" key="5">
    <source>
        <dbReference type="ARBA" id="ARBA00022889"/>
    </source>
</evidence>
<evidence type="ECO:0000256" key="7">
    <source>
        <dbReference type="ARBA" id="ARBA00023054"/>
    </source>
</evidence>
<keyword evidence="5" id="KW-0130">Cell adhesion</keyword>
<dbReference type="AlphaFoldDB" id="A0A913Z9W4"/>
<dbReference type="PANTHER" id="PTHR46507">
    <property type="entry name" value="AFADIN- AND ALPHA-ACTININ-BINDING PROTEIN"/>
    <property type="match status" value="1"/>
</dbReference>
<evidence type="ECO:0000256" key="10">
    <source>
        <dbReference type="SAM" id="MobiDB-lite"/>
    </source>
</evidence>
<feature type="region of interest" description="Disordered" evidence="10">
    <location>
        <begin position="22"/>
        <end position="72"/>
    </location>
</feature>
<feature type="compositionally biased region" description="Low complexity" evidence="10">
    <location>
        <begin position="455"/>
        <end position="468"/>
    </location>
</feature>
<feature type="region of interest" description="Disordered" evidence="10">
    <location>
        <begin position="448"/>
        <end position="469"/>
    </location>
</feature>
<comment type="similarity">
    <text evidence="3">Belongs to the ADIP family.</text>
</comment>
<keyword evidence="6" id="KW-0965">Cell junction</keyword>
<keyword evidence="7 9" id="KW-0175">Coiled coil</keyword>
<dbReference type="RefSeq" id="XP_038048573.1">
    <property type="nucleotide sequence ID" value="XM_038192645.1"/>
</dbReference>
<feature type="region of interest" description="Disordered" evidence="10">
    <location>
        <begin position="577"/>
        <end position="625"/>
    </location>
</feature>
<dbReference type="OMA" id="REQSCEH"/>
<dbReference type="GO" id="GO:0036064">
    <property type="term" value="C:ciliary basal body"/>
    <property type="evidence" value="ECO:0007669"/>
    <property type="project" value="TreeGrafter"/>
</dbReference>
<feature type="coiled-coil region" evidence="9">
    <location>
        <begin position="332"/>
        <end position="366"/>
    </location>
</feature>
<dbReference type="GO" id="GO:0070161">
    <property type="term" value="C:anchoring junction"/>
    <property type="evidence" value="ECO:0007669"/>
    <property type="project" value="UniProtKB-SubCell"/>
</dbReference>
<feature type="region of interest" description="Disordered" evidence="10">
    <location>
        <begin position="646"/>
        <end position="734"/>
    </location>
</feature>
<sequence length="734" mass="82897">MLSVESQSTMAGWDTQNSSAFYPWSRSHAPSSHAPASLPPSGRAPASHTQTSSSHVPTSHAPSGHAPVSHNPAHEDFVSKYLRSHTLQANTNSDDSLHHTMHHSWRSGLLFTSPRSGRRVSQTFGPSFCNKDNLEQCVSYLDQEMTVLGFPSLYAASDRNQSGPFDIVQLVNCCYELMQRHQQHLNKREEMETKQMRCDSDLEHLQSSHGRLKERLEQVERDNVALTEKDRQHLNQNKSIAAKLKNTREEMKKLESIVKHRDTQFKHDLKKKEREINKMKERIHQLLTDKNQERRIGMDILNSLQRADGKRATWKTGKTGTKHEEEMYRLIITNYEERQKEMMLENQVLRESLSNMQKELVDLLNRQGDKGLLSSLGDNSDHEDDTTSVDDSSVDELSHGHFQMPFEMVREGIETSLRSKWQKLRERIQRMEKEQQQMAGGMGGVGVGGGENKENAANPNVPGNNNGPSTELLEEEITRLKDKVKVYHDIIQQQEQVLQTVQDSSMDEGLMALLKDSQFLEEKECIAEEKKLFYQQKAAFEKERRNFTDAAIRLGHERKKFEEERGSFLQQQLMLSPTGMQGSTPPLRPPKSINTSSSPSGFAAEHAPSTPPNERTPVGQRTIINTPTTVELYRALKLIPDRGECLNSSRESLHAPSYYSDTDRSGASTPRSGAATPRSMCSQSSGVSSSRRTSNQTGSSQRGGGRSVEQKQSLRSSPHHSHRSKKGEGLGKRK</sequence>
<evidence type="ECO:0000256" key="2">
    <source>
        <dbReference type="ARBA" id="ARBA00004300"/>
    </source>
</evidence>
<evidence type="ECO:0008006" key="13">
    <source>
        <dbReference type="Google" id="ProtNLM"/>
    </source>
</evidence>
<dbReference type="CTD" id="117178"/>
<comment type="subcellular location">
    <subcellularLocation>
        <location evidence="1">Cell junction</location>
    </subcellularLocation>
    <subcellularLocation>
        <location evidence="2">Cytoplasm</location>
        <location evidence="2">Cytoskeleton</location>
        <location evidence="2">Microtubule organizing center</location>
        <location evidence="2">Centrosome</location>
    </subcellularLocation>
</comment>
<feature type="compositionally biased region" description="Low complexity" evidence="10">
    <location>
        <begin position="23"/>
        <end position="41"/>
    </location>
</feature>
<dbReference type="Proteomes" id="UP000887568">
    <property type="component" value="Unplaced"/>
</dbReference>
<dbReference type="PANTHER" id="PTHR46507:SF4">
    <property type="entry name" value="SSX FAMILY MEMBER 2 INTERACTING PROTEIN"/>
    <property type="match status" value="1"/>
</dbReference>
<accession>A0A913Z9W4</accession>
<evidence type="ECO:0000256" key="8">
    <source>
        <dbReference type="ARBA" id="ARBA00023212"/>
    </source>
</evidence>
<dbReference type="OrthoDB" id="312015at2759"/>
<feature type="compositionally biased region" description="Low complexity" evidence="10">
    <location>
        <begin position="678"/>
        <end position="700"/>
    </location>
</feature>
<keyword evidence="4" id="KW-0963">Cytoplasm</keyword>
<evidence type="ECO:0000256" key="9">
    <source>
        <dbReference type="SAM" id="Coils"/>
    </source>
</evidence>
<proteinExistence type="inferred from homology"/>
<keyword evidence="8" id="KW-0206">Cytoskeleton</keyword>
<evidence type="ECO:0000256" key="4">
    <source>
        <dbReference type="ARBA" id="ARBA00022490"/>
    </source>
</evidence>
<dbReference type="Pfam" id="PF11559">
    <property type="entry name" value="ADIP"/>
    <property type="match status" value="1"/>
</dbReference>
<name>A0A913Z9W4_PATMI</name>
<organism evidence="11 12">
    <name type="scientific">Patiria miniata</name>
    <name type="common">Bat star</name>
    <name type="synonym">Asterina miniata</name>
    <dbReference type="NCBI Taxonomy" id="46514"/>
    <lineage>
        <taxon>Eukaryota</taxon>
        <taxon>Metazoa</taxon>
        <taxon>Echinodermata</taxon>
        <taxon>Eleutherozoa</taxon>
        <taxon>Asterozoa</taxon>
        <taxon>Asteroidea</taxon>
        <taxon>Valvatacea</taxon>
        <taxon>Valvatida</taxon>
        <taxon>Asterinidae</taxon>
        <taxon>Patiria</taxon>
    </lineage>
</organism>
<dbReference type="GO" id="GO:0035735">
    <property type="term" value="P:intraciliary transport involved in cilium assembly"/>
    <property type="evidence" value="ECO:0007669"/>
    <property type="project" value="TreeGrafter"/>
</dbReference>